<dbReference type="EMBL" id="MLYV02000554">
    <property type="protein sequence ID" value="PSR83719.1"/>
    <property type="molecule type" value="Genomic_DNA"/>
</dbReference>
<comment type="caution">
    <text evidence="2">The sequence shown here is derived from an EMBL/GenBank/DDBJ whole genome shotgun (WGS) entry which is preliminary data.</text>
</comment>
<feature type="region of interest" description="Disordered" evidence="1">
    <location>
        <begin position="518"/>
        <end position="624"/>
    </location>
</feature>
<dbReference type="AlphaFoldDB" id="A0A2R6P1U6"/>
<name>A0A2R6P1U6_9APHY</name>
<evidence type="ECO:0000313" key="2">
    <source>
        <dbReference type="EMBL" id="PSR83719.1"/>
    </source>
</evidence>
<protein>
    <submittedName>
        <fullName evidence="2">Uncharacterized protein</fullName>
    </submittedName>
</protein>
<feature type="compositionally biased region" description="Polar residues" evidence="1">
    <location>
        <begin position="1"/>
        <end position="16"/>
    </location>
</feature>
<feature type="region of interest" description="Disordered" evidence="1">
    <location>
        <begin position="1"/>
        <end position="102"/>
    </location>
</feature>
<feature type="compositionally biased region" description="Low complexity" evidence="1">
    <location>
        <begin position="599"/>
        <end position="609"/>
    </location>
</feature>
<feature type="region of interest" description="Disordered" evidence="1">
    <location>
        <begin position="144"/>
        <end position="164"/>
    </location>
</feature>
<feature type="region of interest" description="Disordered" evidence="1">
    <location>
        <begin position="659"/>
        <end position="746"/>
    </location>
</feature>
<gene>
    <name evidence="2" type="ORF">PHLCEN_2v5651</name>
</gene>
<feature type="compositionally biased region" description="Pro residues" evidence="1">
    <location>
        <begin position="540"/>
        <end position="555"/>
    </location>
</feature>
<feature type="compositionally biased region" description="Polar residues" evidence="1">
    <location>
        <begin position="422"/>
        <end position="431"/>
    </location>
</feature>
<sequence>MYTTQNKGAAQGSDNETVYDGDEVVLQAGPAPPFVRSVPSRYTTVPVQYNTHSTDSATAPSTFSRTSDVRSEPSPRPPLFPSRSSRPATLNPSCNEHAASDSSLEHPNHVLTDAHPLVVLFLHLIPSTTPARGLSLPSSQIRARNALLPPPPPPNREDNRPSRCWTTLLHPPMLPHSDSCDHEHLYTLGKEKKGCKPKKGVDAADGVSDSEVAPDCAVPVFVLDADKDRDWLKREQEACLKLWTRDQINALLGVNLTDTGAEYVFVLAALSVAFKYNHPKHFTFWGSVSGPRTARRVQNVSNTNAPIRSSTAWPGLTEGLWIITGAHVEQFAKHMPYKDQHAGDNRKEVRSCRKPSPSSTPNTEKNAEAASHDSPADVPLASSTHIPLDARVSVVTHEVSLNRETSTATDSPPTTAANIVTTEISSGPSSQPKKKKKRAPFLTVRKGRGHGRSAAGPLKSDDVHPSETEKRVAAVLASYLKPSSSSVRPPNPACSSSIDDVEAANIMLGFAMSMPSNPLRSASGISSPALSSTSTLITSPSPPPSPTLIPKPSKPSKPASNTKDTPPTRRSKRLSTNATGSCAPPVQNEERDEEEEDAASASAASRSSSMDTLVGNGTVDDVKIGSLDVKRETIETAEMVCGGAATDDMVVDVVTVDVEATPNRAKATRGTKRKRQAEGEDEHEHADEAEERPKVPLRSSTRTRRPSTKSLEVTAVPPVVPAQRSTRSKREAKTAESPRKRAKRAA</sequence>
<feature type="compositionally biased region" description="Basic and acidic residues" evidence="1">
    <location>
        <begin position="676"/>
        <end position="694"/>
    </location>
</feature>
<feature type="compositionally biased region" description="Low complexity" evidence="1">
    <location>
        <begin position="521"/>
        <end position="539"/>
    </location>
</feature>
<proteinExistence type="predicted"/>
<feature type="compositionally biased region" description="Basic and acidic residues" evidence="1">
    <location>
        <begin position="336"/>
        <end position="351"/>
    </location>
</feature>
<keyword evidence="3" id="KW-1185">Reference proteome</keyword>
<feature type="compositionally biased region" description="Basic and acidic residues" evidence="1">
    <location>
        <begin position="365"/>
        <end position="375"/>
    </location>
</feature>
<evidence type="ECO:0000256" key="1">
    <source>
        <dbReference type="SAM" id="MobiDB-lite"/>
    </source>
</evidence>
<dbReference type="Proteomes" id="UP000186601">
    <property type="component" value="Unassembled WGS sequence"/>
</dbReference>
<feature type="compositionally biased region" description="Basic and acidic residues" evidence="1">
    <location>
        <begin position="728"/>
        <end position="739"/>
    </location>
</feature>
<reference evidence="2 3" key="1">
    <citation type="submission" date="2018-02" db="EMBL/GenBank/DDBJ databases">
        <title>Genome sequence of the basidiomycete white-rot fungus Phlebia centrifuga.</title>
        <authorList>
            <person name="Granchi Z."/>
            <person name="Peng M."/>
            <person name="de Vries R.P."/>
            <person name="Hilden K."/>
            <person name="Makela M.R."/>
            <person name="Grigoriev I."/>
            <person name="Riley R."/>
        </authorList>
    </citation>
    <scope>NUCLEOTIDE SEQUENCE [LARGE SCALE GENOMIC DNA]</scope>
    <source>
        <strain evidence="2 3">FBCC195</strain>
    </source>
</reference>
<feature type="region of interest" description="Disordered" evidence="1">
    <location>
        <begin position="336"/>
        <end position="381"/>
    </location>
</feature>
<feature type="compositionally biased region" description="Basic residues" evidence="1">
    <location>
        <begin position="666"/>
        <end position="675"/>
    </location>
</feature>
<accession>A0A2R6P1U6</accession>
<feature type="compositionally biased region" description="Basic residues" evidence="1">
    <location>
        <begin position="432"/>
        <end position="451"/>
    </location>
</feature>
<feature type="region of interest" description="Disordered" evidence="1">
    <location>
        <begin position="422"/>
        <end position="467"/>
    </location>
</feature>
<feature type="compositionally biased region" description="Polar residues" evidence="1">
    <location>
        <begin position="40"/>
        <end position="66"/>
    </location>
</feature>
<organism evidence="2 3">
    <name type="scientific">Hermanssonia centrifuga</name>
    <dbReference type="NCBI Taxonomy" id="98765"/>
    <lineage>
        <taxon>Eukaryota</taxon>
        <taxon>Fungi</taxon>
        <taxon>Dikarya</taxon>
        <taxon>Basidiomycota</taxon>
        <taxon>Agaricomycotina</taxon>
        <taxon>Agaricomycetes</taxon>
        <taxon>Polyporales</taxon>
        <taxon>Meruliaceae</taxon>
        <taxon>Hermanssonia</taxon>
    </lineage>
</organism>
<evidence type="ECO:0000313" key="3">
    <source>
        <dbReference type="Proteomes" id="UP000186601"/>
    </source>
</evidence>